<evidence type="ECO:0000256" key="1">
    <source>
        <dbReference type="ARBA" id="ARBA00001971"/>
    </source>
</evidence>
<comment type="similarity">
    <text evidence="2 6">Belongs to the cytochrome P450 family.</text>
</comment>
<proteinExistence type="inferred from homology"/>
<dbReference type="PANTHER" id="PTHR47582:SF1">
    <property type="entry name" value="P450, PUTATIVE (EUROFUNG)-RELATED"/>
    <property type="match status" value="1"/>
</dbReference>
<dbReference type="InterPro" id="IPR017972">
    <property type="entry name" value="Cyt_P450_CS"/>
</dbReference>
<dbReference type="GO" id="GO:0005506">
    <property type="term" value="F:iron ion binding"/>
    <property type="evidence" value="ECO:0007669"/>
    <property type="project" value="InterPro"/>
</dbReference>
<evidence type="ECO:0000313" key="8">
    <source>
        <dbReference type="Proteomes" id="UP000469558"/>
    </source>
</evidence>
<dbReference type="GO" id="GO:0020037">
    <property type="term" value="F:heme binding"/>
    <property type="evidence" value="ECO:0007669"/>
    <property type="project" value="InterPro"/>
</dbReference>
<dbReference type="EMBL" id="QGMK01000007">
    <property type="protein sequence ID" value="TVY85438.1"/>
    <property type="molecule type" value="Genomic_DNA"/>
</dbReference>
<gene>
    <name evidence="7" type="primary">Cyp8b1</name>
    <name evidence="7" type="ORF">LSUE1_G000148</name>
</gene>
<evidence type="ECO:0000256" key="6">
    <source>
        <dbReference type="RuleBase" id="RU000461"/>
    </source>
</evidence>
<keyword evidence="6" id="KW-0503">Monooxygenase</keyword>
<dbReference type="PROSITE" id="PS00086">
    <property type="entry name" value="CYTOCHROME_P450"/>
    <property type="match status" value="1"/>
</dbReference>
<dbReference type="GO" id="GO:0004497">
    <property type="term" value="F:monooxygenase activity"/>
    <property type="evidence" value="ECO:0007669"/>
    <property type="project" value="UniProtKB-KW"/>
</dbReference>
<evidence type="ECO:0000256" key="4">
    <source>
        <dbReference type="ARBA" id="ARBA00023004"/>
    </source>
</evidence>
<accession>A0A8T9CIJ4</accession>
<keyword evidence="5 6" id="KW-0349">Heme</keyword>
<dbReference type="InterPro" id="IPR053007">
    <property type="entry name" value="CYP450_monoxygenase_sec-met"/>
</dbReference>
<sequence>MSFSILLNDYTPFLILAIAAVYLAQLCRRRLAVHLTPYEPPLLKPTIPYIGHLIGIARKQTSYLDKLNAKYPVPAFTLPIFNGKMYIINSPLLIQSALRSKNLSYDPFIQDSSEKLFGLSNETMQILRAPGTPEKLDLMSEFNREMHGSMLGEHLQKMNQVALADVAASINGIVDRLEVKSLYLWIRSVMTIATTDSLLGSHNPLKTDPTLVDSLWDYEGGVTSLLMGTPRYFAPIGYEGRAAVQAALIKYYGAKHDSEPDVACITKMRANVFRKYGITDEETAKLEIGFLHVAVSNAIPTCFWLLAFIAASPTLLTSIREELESITTIRISGSEKGETNIDHAKFLTHCPLFVSTYRETIRLISSLVIFRRVMADTTISDGKSSYLLKEGSDAAIAVGVSHMNPNNWGPNVAEFDPKRFLQPEKGEIGDDRVPKKAYFPFSGGKHLCPGMHFAFTEILGTTAALVLGFDIVGTDGNLLEVPKIGRSTMAEAVTKPEKEGLEMGARFTRRKGWEDIVWKFKAEHE</sequence>
<protein>
    <submittedName>
        <fullName evidence="7">7-alpha-hydroxycholest-4-en-3-one 12-alpha-hydroxylase</fullName>
    </submittedName>
</protein>
<dbReference type="PRINTS" id="PR00465">
    <property type="entry name" value="EP450IV"/>
</dbReference>
<keyword evidence="4 5" id="KW-0408">Iron</keyword>
<dbReference type="OrthoDB" id="1470350at2759"/>
<organism evidence="7 8">
    <name type="scientific">Lachnellula suecica</name>
    <dbReference type="NCBI Taxonomy" id="602035"/>
    <lineage>
        <taxon>Eukaryota</taxon>
        <taxon>Fungi</taxon>
        <taxon>Dikarya</taxon>
        <taxon>Ascomycota</taxon>
        <taxon>Pezizomycotina</taxon>
        <taxon>Leotiomycetes</taxon>
        <taxon>Helotiales</taxon>
        <taxon>Lachnaceae</taxon>
        <taxon>Lachnellula</taxon>
    </lineage>
</organism>
<dbReference type="InterPro" id="IPR002403">
    <property type="entry name" value="Cyt_P450_E_grp-IV"/>
</dbReference>
<dbReference type="Proteomes" id="UP000469558">
    <property type="component" value="Unassembled WGS sequence"/>
</dbReference>
<name>A0A8T9CIJ4_9HELO</name>
<dbReference type="Pfam" id="PF00067">
    <property type="entry name" value="p450"/>
    <property type="match status" value="1"/>
</dbReference>
<evidence type="ECO:0000256" key="5">
    <source>
        <dbReference type="PIRSR" id="PIRSR602403-1"/>
    </source>
</evidence>
<dbReference type="PANTHER" id="PTHR47582">
    <property type="entry name" value="P450, PUTATIVE (EUROFUNG)-RELATED"/>
    <property type="match status" value="1"/>
</dbReference>
<evidence type="ECO:0000256" key="3">
    <source>
        <dbReference type="ARBA" id="ARBA00022723"/>
    </source>
</evidence>
<dbReference type="CDD" id="cd11040">
    <property type="entry name" value="CYP7_CYP8-like"/>
    <property type="match status" value="1"/>
</dbReference>
<reference evidence="7 8" key="1">
    <citation type="submission" date="2018-05" db="EMBL/GenBank/DDBJ databases">
        <title>Genome sequencing and assembly of the regulated plant pathogen Lachnellula willkommii and related sister species for the development of diagnostic species identification markers.</title>
        <authorList>
            <person name="Giroux E."/>
            <person name="Bilodeau G."/>
        </authorList>
    </citation>
    <scope>NUCLEOTIDE SEQUENCE [LARGE SCALE GENOMIC DNA]</scope>
    <source>
        <strain evidence="7 8">CBS 268.59</strain>
    </source>
</reference>
<comment type="caution">
    <text evidence="7">The sequence shown here is derived from an EMBL/GenBank/DDBJ whole genome shotgun (WGS) entry which is preliminary data.</text>
</comment>
<evidence type="ECO:0000313" key="7">
    <source>
        <dbReference type="EMBL" id="TVY85438.1"/>
    </source>
</evidence>
<keyword evidence="8" id="KW-1185">Reference proteome</keyword>
<dbReference type="GO" id="GO:0016705">
    <property type="term" value="F:oxidoreductase activity, acting on paired donors, with incorporation or reduction of molecular oxygen"/>
    <property type="evidence" value="ECO:0007669"/>
    <property type="project" value="InterPro"/>
</dbReference>
<evidence type="ECO:0000256" key="2">
    <source>
        <dbReference type="ARBA" id="ARBA00010617"/>
    </source>
</evidence>
<keyword evidence="3 5" id="KW-0479">Metal-binding</keyword>
<dbReference type="InterPro" id="IPR001128">
    <property type="entry name" value="Cyt_P450"/>
</dbReference>
<dbReference type="InterPro" id="IPR036396">
    <property type="entry name" value="Cyt_P450_sf"/>
</dbReference>
<dbReference type="AlphaFoldDB" id="A0A8T9CIJ4"/>
<feature type="binding site" description="axial binding residue" evidence="5">
    <location>
        <position position="448"/>
    </location>
    <ligand>
        <name>heme</name>
        <dbReference type="ChEBI" id="CHEBI:30413"/>
    </ligand>
    <ligandPart>
        <name>Fe</name>
        <dbReference type="ChEBI" id="CHEBI:18248"/>
    </ligandPart>
</feature>
<keyword evidence="6" id="KW-0560">Oxidoreductase</keyword>
<dbReference type="Gene3D" id="1.10.630.10">
    <property type="entry name" value="Cytochrome P450"/>
    <property type="match status" value="1"/>
</dbReference>
<dbReference type="SUPFAM" id="SSF48264">
    <property type="entry name" value="Cytochrome P450"/>
    <property type="match status" value="1"/>
</dbReference>
<comment type="cofactor">
    <cofactor evidence="1 5">
        <name>heme</name>
        <dbReference type="ChEBI" id="CHEBI:30413"/>
    </cofactor>
</comment>